<protein>
    <recommendedName>
        <fullName evidence="1">Reverse transcriptase zinc-binding domain-containing protein</fullName>
    </recommendedName>
</protein>
<evidence type="ECO:0000313" key="2">
    <source>
        <dbReference type="EMBL" id="KAL0364177.1"/>
    </source>
</evidence>
<reference evidence="2" key="2">
    <citation type="journal article" date="2024" name="Plant">
        <title>Genomic evolution and insights into agronomic trait innovations of Sesamum species.</title>
        <authorList>
            <person name="Miao H."/>
            <person name="Wang L."/>
            <person name="Qu L."/>
            <person name="Liu H."/>
            <person name="Sun Y."/>
            <person name="Le M."/>
            <person name="Wang Q."/>
            <person name="Wei S."/>
            <person name="Zheng Y."/>
            <person name="Lin W."/>
            <person name="Duan Y."/>
            <person name="Cao H."/>
            <person name="Xiong S."/>
            <person name="Wang X."/>
            <person name="Wei L."/>
            <person name="Li C."/>
            <person name="Ma Q."/>
            <person name="Ju M."/>
            <person name="Zhao R."/>
            <person name="Li G."/>
            <person name="Mu C."/>
            <person name="Tian Q."/>
            <person name="Mei H."/>
            <person name="Zhang T."/>
            <person name="Gao T."/>
            <person name="Zhang H."/>
        </authorList>
    </citation>
    <scope>NUCLEOTIDE SEQUENCE</scope>
    <source>
        <strain evidence="2">G01</strain>
    </source>
</reference>
<accession>A0AAW2Q8T3</accession>
<dbReference type="EMBL" id="JACGWK010000003">
    <property type="protein sequence ID" value="KAL0364177.1"/>
    <property type="molecule type" value="Genomic_DNA"/>
</dbReference>
<dbReference type="AlphaFoldDB" id="A0AAW2Q8T3"/>
<gene>
    <name evidence="2" type="ORF">Sangu_0515300</name>
</gene>
<proteinExistence type="predicted"/>
<evidence type="ECO:0000259" key="1">
    <source>
        <dbReference type="Pfam" id="PF13966"/>
    </source>
</evidence>
<name>A0AAW2Q8T3_9LAMI</name>
<comment type="caution">
    <text evidence="2">The sequence shown here is derived from an EMBL/GenBank/DDBJ whole genome shotgun (WGS) entry which is preliminary data.</text>
</comment>
<feature type="non-terminal residue" evidence="2">
    <location>
        <position position="1"/>
    </location>
</feature>
<dbReference type="Pfam" id="PF13966">
    <property type="entry name" value="zf-RVT"/>
    <property type="match status" value="1"/>
</dbReference>
<sequence length="260" mass="29363">PNSLYLDETADALIEEGGETWNEGLIRSVFRFENAELILNIPLELGTSDVFRWHYERNGQYWVRSADSLLTRAGVARSVPSSSVKNMLSWNIVWHAVVSPEVMLFAWEVCGDALLVLSPYRSAECILTKLSSVCNLEDNTLHVLLRCHFSCLVWALSGLPCRSLSCGHSSAEFWVRGVHSALDKEGFRRALLVCLFLCDGLATNSSLKIFILKLTTLWNESQVIRQACGFNIWGRRDLKRLGKPSTVSRSLMLLDNFFFL</sequence>
<dbReference type="InterPro" id="IPR026960">
    <property type="entry name" value="RVT-Znf"/>
</dbReference>
<organism evidence="2">
    <name type="scientific">Sesamum angustifolium</name>
    <dbReference type="NCBI Taxonomy" id="2727405"/>
    <lineage>
        <taxon>Eukaryota</taxon>
        <taxon>Viridiplantae</taxon>
        <taxon>Streptophyta</taxon>
        <taxon>Embryophyta</taxon>
        <taxon>Tracheophyta</taxon>
        <taxon>Spermatophyta</taxon>
        <taxon>Magnoliopsida</taxon>
        <taxon>eudicotyledons</taxon>
        <taxon>Gunneridae</taxon>
        <taxon>Pentapetalae</taxon>
        <taxon>asterids</taxon>
        <taxon>lamiids</taxon>
        <taxon>Lamiales</taxon>
        <taxon>Pedaliaceae</taxon>
        <taxon>Sesamum</taxon>
    </lineage>
</organism>
<feature type="domain" description="Reverse transcriptase zinc-binding" evidence="1">
    <location>
        <begin position="88"/>
        <end position="154"/>
    </location>
</feature>
<reference evidence="2" key="1">
    <citation type="submission" date="2020-06" db="EMBL/GenBank/DDBJ databases">
        <authorList>
            <person name="Li T."/>
            <person name="Hu X."/>
            <person name="Zhang T."/>
            <person name="Song X."/>
            <person name="Zhang H."/>
            <person name="Dai N."/>
            <person name="Sheng W."/>
            <person name="Hou X."/>
            <person name="Wei L."/>
        </authorList>
    </citation>
    <scope>NUCLEOTIDE SEQUENCE</scope>
    <source>
        <strain evidence="2">G01</strain>
        <tissue evidence="2">Leaf</tissue>
    </source>
</reference>